<evidence type="ECO:0000256" key="4">
    <source>
        <dbReference type="ARBA" id="ARBA00022448"/>
    </source>
</evidence>
<geneLocation type="mitochondrion" evidence="14"/>
<keyword evidence="6 13" id="KW-0812">Transmembrane</keyword>
<feature type="transmembrane region" description="Helical" evidence="13">
    <location>
        <begin position="116"/>
        <end position="135"/>
    </location>
</feature>
<sequence length="250" mass="27730">MNPLDQFEIINIIALYAAIFNYTYISITNIILYLTVATLIIMALKLVSIKNSKIYAGNWSLCQESIYGTVQTIIVNQINVNKGQIYLPFIYALFIFILVNNLIGMIPYGFASTAHFVLTFSISFTVVLGATLLGFKNHGFKFFSLFVPAGCPIFLLPLLVLIEFISYLARNISLGLRLAANILSGHMLFNILSGFAYNIMTSGFLFLFIGLIPLAFIIAFSGLELGISFIQAQVFVVLSSSYIKDGLDLH</sequence>
<feature type="transmembrane region" description="Helical" evidence="13">
    <location>
        <begin position="174"/>
        <end position="197"/>
    </location>
</feature>
<dbReference type="InterPro" id="IPR023011">
    <property type="entry name" value="ATP_synth_F0_asu_AS"/>
</dbReference>
<dbReference type="Pfam" id="PF00119">
    <property type="entry name" value="ATP-synt_A"/>
    <property type="match status" value="1"/>
</dbReference>
<dbReference type="NCBIfam" id="TIGR01131">
    <property type="entry name" value="ATP_synt_6_or_A"/>
    <property type="match status" value="1"/>
</dbReference>
<comment type="subcellular location">
    <subcellularLocation>
        <location evidence="1 12">Mitochondrion inner membrane</location>
        <topology evidence="1 12">Multi-pass membrane protein</topology>
    </subcellularLocation>
</comment>
<name>A0A8K1W2S8_9LECA</name>
<keyword evidence="14" id="KW-0496">Mitochondrion</keyword>
<evidence type="ECO:0000256" key="3">
    <source>
        <dbReference type="ARBA" id="ARBA00021312"/>
    </source>
</evidence>
<feature type="transmembrane region" description="Helical" evidence="13">
    <location>
        <begin position="142"/>
        <end position="168"/>
    </location>
</feature>
<keyword evidence="8 13" id="KW-1133">Transmembrane helix</keyword>
<evidence type="ECO:0000256" key="9">
    <source>
        <dbReference type="ARBA" id="ARBA00023065"/>
    </source>
</evidence>
<dbReference type="PANTHER" id="PTHR11410">
    <property type="entry name" value="ATP SYNTHASE SUBUNIT A"/>
    <property type="match status" value="1"/>
</dbReference>
<evidence type="ECO:0000256" key="8">
    <source>
        <dbReference type="ARBA" id="ARBA00022989"/>
    </source>
</evidence>
<dbReference type="EMBL" id="MK307887">
    <property type="protein sequence ID" value="UFP91257.1"/>
    <property type="molecule type" value="Genomic_DNA"/>
</dbReference>
<keyword evidence="7" id="KW-0375">Hydrogen ion transport</keyword>
<keyword evidence="4" id="KW-0813">Transport</keyword>
<evidence type="ECO:0000256" key="2">
    <source>
        <dbReference type="ARBA" id="ARBA00006810"/>
    </source>
</evidence>
<dbReference type="InterPro" id="IPR045083">
    <property type="entry name" value="ATP_synth_F0_asu_bact/mt"/>
</dbReference>
<feature type="transmembrane region" description="Helical" evidence="13">
    <location>
        <begin position="89"/>
        <end position="110"/>
    </location>
</feature>
<reference evidence="14" key="1">
    <citation type="submission" date="2018-12" db="EMBL/GenBank/DDBJ databases">
        <title>Complete annotated mitchondrial genome of the lichenized fungus Leptogium corticola.</title>
        <authorList>
            <person name="Cohen A.R."/>
            <person name="Kane N.C."/>
            <person name="Keepers K.G."/>
            <person name="Pogoda C.S."/>
            <person name="Lendemer J.C."/>
            <person name="Tripp E.A."/>
            <person name="Bailey D.W."/>
            <person name="Mak J."/>
        </authorList>
    </citation>
    <scope>NUCLEOTIDE SEQUENCE</scope>
</reference>
<dbReference type="AlphaFoldDB" id="A0A8K1W2S8"/>
<evidence type="ECO:0000256" key="7">
    <source>
        <dbReference type="ARBA" id="ARBA00022781"/>
    </source>
</evidence>
<feature type="transmembrane region" description="Helical" evidence="13">
    <location>
        <begin position="7"/>
        <end position="24"/>
    </location>
</feature>
<evidence type="ECO:0000313" key="14">
    <source>
        <dbReference type="EMBL" id="UFP91257.1"/>
    </source>
</evidence>
<dbReference type="Gene3D" id="1.20.120.220">
    <property type="entry name" value="ATP synthase, F0 complex, subunit A"/>
    <property type="match status" value="1"/>
</dbReference>
<dbReference type="CDD" id="cd00310">
    <property type="entry name" value="ATP-synt_Fo_a_6"/>
    <property type="match status" value="1"/>
</dbReference>
<proteinExistence type="inferred from homology"/>
<dbReference type="PRINTS" id="PR00123">
    <property type="entry name" value="ATPASEA"/>
</dbReference>
<dbReference type="FunFam" id="1.20.120.220:FF:000003">
    <property type="entry name" value="ATP synthase subunit a"/>
    <property type="match status" value="1"/>
</dbReference>
<dbReference type="HAMAP" id="MF_01393">
    <property type="entry name" value="ATP_synth_a_bact"/>
    <property type="match status" value="1"/>
</dbReference>
<evidence type="ECO:0000256" key="11">
    <source>
        <dbReference type="ARBA" id="ARBA00023310"/>
    </source>
</evidence>
<accession>A0A8K1W2S8</accession>
<feature type="transmembrane region" description="Helical" evidence="13">
    <location>
        <begin position="204"/>
        <end position="230"/>
    </location>
</feature>
<dbReference type="InterPro" id="IPR000568">
    <property type="entry name" value="ATP_synth_F0_asu"/>
</dbReference>
<dbReference type="InterPro" id="IPR035908">
    <property type="entry name" value="F0_ATP_A_sf"/>
</dbReference>
<dbReference type="GO" id="GO:0046933">
    <property type="term" value="F:proton-transporting ATP synthase activity, rotational mechanism"/>
    <property type="evidence" value="ECO:0007669"/>
    <property type="project" value="TreeGrafter"/>
</dbReference>
<comment type="similarity">
    <text evidence="2">Belongs to the ATPase A chain family.</text>
</comment>
<evidence type="ECO:0000256" key="6">
    <source>
        <dbReference type="ARBA" id="ARBA00022692"/>
    </source>
</evidence>
<evidence type="ECO:0000256" key="12">
    <source>
        <dbReference type="RuleBase" id="RU004450"/>
    </source>
</evidence>
<evidence type="ECO:0000256" key="10">
    <source>
        <dbReference type="ARBA" id="ARBA00023136"/>
    </source>
</evidence>
<protein>
    <recommendedName>
        <fullName evidence="3 12">ATP synthase subunit a</fullName>
    </recommendedName>
</protein>
<dbReference type="GO" id="GO:0005743">
    <property type="term" value="C:mitochondrial inner membrane"/>
    <property type="evidence" value="ECO:0007669"/>
    <property type="project" value="UniProtKB-SubCell"/>
</dbReference>
<evidence type="ECO:0000256" key="1">
    <source>
        <dbReference type="ARBA" id="ARBA00004448"/>
    </source>
</evidence>
<dbReference type="GO" id="GO:0045259">
    <property type="term" value="C:proton-transporting ATP synthase complex"/>
    <property type="evidence" value="ECO:0007669"/>
    <property type="project" value="UniProtKB-KW"/>
</dbReference>
<keyword evidence="9" id="KW-0406">Ion transport</keyword>
<dbReference type="PANTHER" id="PTHR11410:SF0">
    <property type="entry name" value="ATP SYNTHASE SUBUNIT A"/>
    <property type="match status" value="1"/>
</dbReference>
<evidence type="ECO:0000256" key="5">
    <source>
        <dbReference type="ARBA" id="ARBA00022547"/>
    </source>
</evidence>
<organism evidence="14">
    <name type="scientific">Leptogium corticola</name>
    <dbReference type="NCBI Taxonomy" id="586073"/>
    <lineage>
        <taxon>Eukaryota</taxon>
        <taxon>Fungi</taxon>
        <taxon>Dikarya</taxon>
        <taxon>Ascomycota</taxon>
        <taxon>Pezizomycotina</taxon>
        <taxon>Lecanoromycetes</taxon>
        <taxon>OSLEUM clade</taxon>
        <taxon>Lecanoromycetidae</taxon>
        <taxon>Peltigerales</taxon>
        <taxon>Collematineae</taxon>
        <taxon>Collemataceae</taxon>
        <taxon>Leptogium</taxon>
    </lineage>
</organism>
<feature type="transmembrane region" description="Helical" evidence="13">
    <location>
        <begin position="30"/>
        <end position="47"/>
    </location>
</feature>
<keyword evidence="11" id="KW-0066">ATP synthesis</keyword>
<keyword evidence="5" id="KW-0138">CF(0)</keyword>
<keyword evidence="10 13" id="KW-0472">Membrane</keyword>
<gene>
    <name evidence="14" type="primary">atp6</name>
</gene>
<evidence type="ECO:0000256" key="13">
    <source>
        <dbReference type="SAM" id="Phobius"/>
    </source>
</evidence>
<dbReference type="SUPFAM" id="SSF81336">
    <property type="entry name" value="F1F0 ATP synthase subunit A"/>
    <property type="match status" value="1"/>
</dbReference>
<dbReference type="PROSITE" id="PS00449">
    <property type="entry name" value="ATPASE_A"/>
    <property type="match status" value="1"/>
</dbReference>